<evidence type="ECO:0000313" key="9">
    <source>
        <dbReference type="Proteomes" id="UP001519332"/>
    </source>
</evidence>
<gene>
    <name evidence="8" type="ORF">JOF56_003042</name>
</gene>
<dbReference type="RefSeq" id="WP_209638263.1">
    <property type="nucleotide sequence ID" value="NZ_JAGINW010000001.1"/>
</dbReference>
<dbReference type="InterPro" id="IPR036388">
    <property type="entry name" value="WH-like_DNA-bd_sf"/>
</dbReference>
<organism evidence="8 9">
    <name type="scientific">Kibdelosporangium banguiense</name>
    <dbReference type="NCBI Taxonomy" id="1365924"/>
    <lineage>
        <taxon>Bacteria</taxon>
        <taxon>Bacillati</taxon>
        <taxon>Actinomycetota</taxon>
        <taxon>Actinomycetes</taxon>
        <taxon>Pseudonocardiales</taxon>
        <taxon>Pseudonocardiaceae</taxon>
        <taxon>Kibdelosporangium</taxon>
    </lineage>
</organism>
<evidence type="ECO:0000256" key="5">
    <source>
        <dbReference type="ARBA" id="ARBA00023163"/>
    </source>
</evidence>
<keyword evidence="2" id="KW-0805">Transcription regulation</keyword>
<dbReference type="NCBIfam" id="TIGR02937">
    <property type="entry name" value="sigma70-ECF"/>
    <property type="match status" value="1"/>
</dbReference>
<protein>
    <submittedName>
        <fullName evidence="8">RNA polymerase sigma-70 factor (ECF subfamily)</fullName>
    </submittedName>
</protein>
<comment type="caution">
    <text evidence="8">The sequence shown here is derived from an EMBL/GenBank/DDBJ whole genome shotgun (WGS) entry which is preliminary data.</text>
</comment>
<feature type="compositionally biased region" description="Polar residues" evidence="6">
    <location>
        <begin position="106"/>
        <end position="116"/>
    </location>
</feature>
<dbReference type="PANTHER" id="PTHR43133:SF8">
    <property type="entry name" value="RNA POLYMERASE SIGMA FACTOR HI_1459-RELATED"/>
    <property type="match status" value="1"/>
</dbReference>
<evidence type="ECO:0000256" key="2">
    <source>
        <dbReference type="ARBA" id="ARBA00023015"/>
    </source>
</evidence>
<dbReference type="InterPro" id="IPR013325">
    <property type="entry name" value="RNA_pol_sigma_r2"/>
</dbReference>
<dbReference type="Gene3D" id="1.10.10.10">
    <property type="entry name" value="Winged helix-like DNA-binding domain superfamily/Winged helix DNA-binding domain"/>
    <property type="match status" value="1"/>
</dbReference>
<evidence type="ECO:0000313" key="8">
    <source>
        <dbReference type="EMBL" id="MBP2322657.1"/>
    </source>
</evidence>
<dbReference type="CDD" id="cd06171">
    <property type="entry name" value="Sigma70_r4"/>
    <property type="match status" value="1"/>
</dbReference>
<keyword evidence="9" id="KW-1185">Reference proteome</keyword>
<dbReference type="InterPro" id="IPR014284">
    <property type="entry name" value="RNA_pol_sigma-70_dom"/>
</dbReference>
<dbReference type="SUPFAM" id="SSF88659">
    <property type="entry name" value="Sigma3 and sigma4 domains of RNA polymerase sigma factors"/>
    <property type="match status" value="1"/>
</dbReference>
<dbReference type="Proteomes" id="UP001519332">
    <property type="component" value="Unassembled WGS sequence"/>
</dbReference>
<feature type="region of interest" description="Disordered" evidence="6">
    <location>
        <begin position="94"/>
        <end position="117"/>
    </location>
</feature>
<evidence type="ECO:0000259" key="7">
    <source>
        <dbReference type="Pfam" id="PF08281"/>
    </source>
</evidence>
<evidence type="ECO:0000256" key="3">
    <source>
        <dbReference type="ARBA" id="ARBA00023082"/>
    </source>
</evidence>
<dbReference type="InterPro" id="IPR013249">
    <property type="entry name" value="RNA_pol_sigma70_r4_t2"/>
</dbReference>
<evidence type="ECO:0000256" key="4">
    <source>
        <dbReference type="ARBA" id="ARBA00023125"/>
    </source>
</evidence>
<name>A0ABS4TE14_9PSEU</name>
<dbReference type="SUPFAM" id="SSF88946">
    <property type="entry name" value="Sigma2 domain of RNA polymerase sigma factors"/>
    <property type="match status" value="1"/>
</dbReference>
<dbReference type="InterPro" id="IPR013324">
    <property type="entry name" value="RNA_pol_sigma_r3/r4-like"/>
</dbReference>
<keyword evidence="5" id="KW-0804">Transcription</keyword>
<comment type="similarity">
    <text evidence="1">Belongs to the sigma-70 factor family. ECF subfamily.</text>
</comment>
<sequence length="198" mass="22770">MTEPSAPHEVPDEPESWDADWLVFYQQWRPKLLAFLISTTQHDTRFIEDVVQDSFLLHRRHWAGLDDPSKAHSYLFKIALRLLRRRALKESRYQPILPTGDDEGAQASQRRGSQPDTFGLADARCDVYAAIRKLPPRQAEAIGLRYFLDLPVRDIAEIQRITEGAVRSHLLLGRRHLAELLGEDLEAAPTREVPRESQ</sequence>
<keyword evidence="3" id="KW-0731">Sigma factor</keyword>
<dbReference type="Gene3D" id="1.10.1740.10">
    <property type="match status" value="1"/>
</dbReference>
<proteinExistence type="inferred from homology"/>
<dbReference type="InterPro" id="IPR039425">
    <property type="entry name" value="RNA_pol_sigma-70-like"/>
</dbReference>
<evidence type="ECO:0000256" key="1">
    <source>
        <dbReference type="ARBA" id="ARBA00010641"/>
    </source>
</evidence>
<dbReference type="EMBL" id="JAGINW010000001">
    <property type="protein sequence ID" value="MBP2322657.1"/>
    <property type="molecule type" value="Genomic_DNA"/>
</dbReference>
<dbReference type="Pfam" id="PF08281">
    <property type="entry name" value="Sigma70_r4_2"/>
    <property type="match status" value="1"/>
</dbReference>
<feature type="domain" description="RNA polymerase sigma factor 70 region 4 type 2" evidence="7">
    <location>
        <begin position="127"/>
        <end position="177"/>
    </location>
</feature>
<keyword evidence="4" id="KW-0238">DNA-binding</keyword>
<dbReference type="PANTHER" id="PTHR43133">
    <property type="entry name" value="RNA POLYMERASE ECF-TYPE SIGMA FACTO"/>
    <property type="match status" value="1"/>
</dbReference>
<reference evidence="8 9" key="1">
    <citation type="submission" date="2021-03" db="EMBL/GenBank/DDBJ databases">
        <title>Sequencing the genomes of 1000 actinobacteria strains.</title>
        <authorList>
            <person name="Klenk H.-P."/>
        </authorList>
    </citation>
    <scope>NUCLEOTIDE SEQUENCE [LARGE SCALE GENOMIC DNA]</scope>
    <source>
        <strain evidence="8 9">DSM 46670</strain>
    </source>
</reference>
<evidence type="ECO:0000256" key="6">
    <source>
        <dbReference type="SAM" id="MobiDB-lite"/>
    </source>
</evidence>
<accession>A0ABS4TE14</accession>